<name>A0A9D2RRE9_9FIRM</name>
<proteinExistence type="predicted"/>
<organism evidence="3 4">
    <name type="scientific">Candidatus Oscillibacter excrementigallinarum</name>
    <dbReference type="NCBI Taxonomy" id="2838716"/>
    <lineage>
        <taxon>Bacteria</taxon>
        <taxon>Bacillati</taxon>
        <taxon>Bacillota</taxon>
        <taxon>Clostridia</taxon>
        <taxon>Eubacteriales</taxon>
        <taxon>Oscillospiraceae</taxon>
        <taxon>Oscillibacter</taxon>
    </lineage>
</organism>
<evidence type="ECO:0008006" key="5">
    <source>
        <dbReference type="Google" id="ProtNLM"/>
    </source>
</evidence>
<reference evidence="3" key="1">
    <citation type="journal article" date="2021" name="PeerJ">
        <title>Extensive microbial diversity within the chicken gut microbiome revealed by metagenomics and culture.</title>
        <authorList>
            <person name="Gilroy R."/>
            <person name="Ravi A."/>
            <person name="Getino M."/>
            <person name="Pursley I."/>
            <person name="Horton D.L."/>
            <person name="Alikhan N.F."/>
            <person name="Baker D."/>
            <person name="Gharbi K."/>
            <person name="Hall N."/>
            <person name="Watson M."/>
            <person name="Adriaenssens E.M."/>
            <person name="Foster-Nyarko E."/>
            <person name="Jarju S."/>
            <person name="Secka A."/>
            <person name="Antonio M."/>
            <person name="Oren A."/>
            <person name="Chaudhuri R.R."/>
            <person name="La Ragione R."/>
            <person name="Hildebrand F."/>
            <person name="Pallen M.J."/>
        </authorList>
    </citation>
    <scope>NUCLEOTIDE SEQUENCE</scope>
    <source>
        <strain evidence="3">ChiBcec18-1249</strain>
    </source>
</reference>
<protein>
    <recommendedName>
        <fullName evidence="5">DUF4179 domain-containing protein</fullName>
    </recommendedName>
</protein>
<dbReference type="Proteomes" id="UP000823824">
    <property type="component" value="Unassembled WGS sequence"/>
</dbReference>
<evidence type="ECO:0000313" key="3">
    <source>
        <dbReference type="EMBL" id="HJB12666.1"/>
    </source>
</evidence>
<evidence type="ECO:0000313" key="4">
    <source>
        <dbReference type="Proteomes" id="UP000823824"/>
    </source>
</evidence>
<gene>
    <name evidence="3" type="ORF">H9787_03015</name>
</gene>
<reference evidence="3" key="2">
    <citation type="submission" date="2021-04" db="EMBL/GenBank/DDBJ databases">
        <authorList>
            <person name="Gilroy R."/>
        </authorList>
    </citation>
    <scope>NUCLEOTIDE SEQUENCE</scope>
    <source>
        <strain evidence="3">ChiBcec18-1249</strain>
    </source>
</reference>
<feature type="region of interest" description="Disordered" evidence="1">
    <location>
        <begin position="92"/>
        <end position="156"/>
    </location>
</feature>
<dbReference type="AlphaFoldDB" id="A0A9D2RRE9"/>
<keyword evidence="2" id="KW-0472">Membrane</keyword>
<feature type="transmembrane region" description="Helical" evidence="2">
    <location>
        <begin position="40"/>
        <end position="60"/>
    </location>
</feature>
<keyword evidence="2" id="KW-0812">Transmembrane</keyword>
<dbReference type="EMBL" id="DWZJ01000022">
    <property type="protein sequence ID" value="HJB12666.1"/>
    <property type="molecule type" value="Genomic_DNA"/>
</dbReference>
<evidence type="ECO:0000256" key="1">
    <source>
        <dbReference type="SAM" id="MobiDB-lite"/>
    </source>
</evidence>
<accession>A0A9D2RRE9</accession>
<feature type="compositionally biased region" description="Polar residues" evidence="1">
    <location>
        <begin position="92"/>
        <end position="101"/>
    </location>
</feature>
<evidence type="ECO:0000256" key="2">
    <source>
        <dbReference type="SAM" id="Phobius"/>
    </source>
</evidence>
<keyword evidence="2" id="KW-1133">Transmembrane helix</keyword>
<sequence>MQTKYQKAFDHVTASDRLKEEVLNMTKQEKETLRRQIPKAALVAAIIILILAGTAVAVSIPGIQDWFQQYWQEAGGGAPMTAEQETAIGQMTQSVGTSAQSEKAEAEEDENLAAGENLPPEGESPAEKTSGGETVEAPGRNQASESATNGDKPVAETVGTTVSLDSVTVGEKHLWMLLHVSGTFEPGKSYSFERSELIGAPEKVYEDLGIKVGKGLTCSSNVLEDGSLQILAQYQSPDPNADLTEGGNLCLHLENLLMDREPLLEGQWDIPFTLEQASAMPAIKLENISIPVPESEDAGDINFQEIRITSTGMELICDAQYAGSTLWPDVALILTDGSEIEAGAAHASWEGEADTSLWITDYTWKVPIALEQASSVRIGDVLIPLK</sequence>
<comment type="caution">
    <text evidence="3">The sequence shown here is derived from an EMBL/GenBank/DDBJ whole genome shotgun (WGS) entry which is preliminary data.</text>
</comment>